<accession>A8ZXE4</accession>
<organism evidence="1 2">
    <name type="scientific">Desulfosudis oleivorans (strain DSM 6200 / JCM 39069 / Hxd3)</name>
    <name type="common">Desulfococcus oleovorans</name>
    <dbReference type="NCBI Taxonomy" id="96561"/>
    <lineage>
        <taxon>Bacteria</taxon>
        <taxon>Pseudomonadati</taxon>
        <taxon>Thermodesulfobacteriota</taxon>
        <taxon>Desulfobacteria</taxon>
        <taxon>Desulfobacterales</taxon>
        <taxon>Desulfosudaceae</taxon>
        <taxon>Desulfosudis</taxon>
    </lineage>
</organism>
<dbReference type="KEGG" id="dol:Dole_2720"/>
<evidence type="ECO:0000313" key="2">
    <source>
        <dbReference type="Proteomes" id="UP000008561"/>
    </source>
</evidence>
<keyword evidence="2" id="KW-1185">Reference proteome</keyword>
<dbReference type="eggNOG" id="ENOG5030TKF">
    <property type="taxonomic scope" value="Bacteria"/>
</dbReference>
<dbReference type="RefSeq" id="WP_012176134.1">
    <property type="nucleotide sequence ID" value="NC_009943.1"/>
</dbReference>
<evidence type="ECO:0000313" key="1">
    <source>
        <dbReference type="EMBL" id="ABW68523.1"/>
    </source>
</evidence>
<sequence>MNESHDGIVDLNHSFSSAYNWLKHNNRVKLKTSQGTFFTTKADVSKKGEHAGEQVIVFRQENKEYARSYTCCWGYYYNCNRTRIGMYCKALDESMGRDHNFINKGKEKRMDSLSSRDKVQCRPDDSGGNSITTAEKIAQYCLKKLNLQDARLSEEYFYHSLPFCIVDAVYSIGVTYTGTRNTVQYFCNRQNLHKLRAHGSPYPDISEQYSIADFEKLLSGYDDYSLVAEDVFNNRQRTSSRNGILKAEAVHRFARVLMDHHVNYYQDIPAVIKSDRFESAICLIPGQRSGISLKYFFMLAGEKNLIKPDRWIRIFLTKITGIDLSLSDAQLLLSQALEILKETYPELTLRELDHEIWKYESTGGST</sequence>
<reference evidence="1 2" key="1">
    <citation type="submission" date="2007-10" db="EMBL/GenBank/DDBJ databases">
        <title>Complete sequence of Desulfococcus oleovorans Hxd3.</title>
        <authorList>
            <consortium name="US DOE Joint Genome Institute"/>
            <person name="Copeland A."/>
            <person name="Lucas S."/>
            <person name="Lapidus A."/>
            <person name="Barry K."/>
            <person name="Glavina del Rio T."/>
            <person name="Dalin E."/>
            <person name="Tice H."/>
            <person name="Pitluck S."/>
            <person name="Kiss H."/>
            <person name="Brettin T."/>
            <person name="Bruce D."/>
            <person name="Detter J.C."/>
            <person name="Han C."/>
            <person name="Schmutz J."/>
            <person name="Larimer F."/>
            <person name="Land M."/>
            <person name="Hauser L."/>
            <person name="Kyrpides N."/>
            <person name="Kim E."/>
            <person name="Wawrik B."/>
            <person name="Richardson P."/>
        </authorList>
    </citation>
    <scope>NUCLEOTIDE SEQUENCE [LARGE SCALE GENOMIC DNA]</scope>
    <source>
        <strain evidence="2">DSM 6200 / JCM 39069 / Hxd3</strain>
    </source>
</reference>
<gene>
    <name evidence="1" type="ordered locus">Dole_2720</name>
</gene>
<dbReference type="AlphaFoldDB" id="A8ZXE4"/>
<proteinExistence type="predicted"/>
<protein>
    <submittedName>
        <fullName evidence="1">Uncharacterized protein</fullName>
    </submittedName>
</protein>
<dbReference type="Proteomes" id="UP000008561">
    <property type="component" value="Chromosome"/>
</dbReference>
<dbReference type="HOGENOM" id="CLU_755918_0_0_7"/>
<name>A8ZXE4_DESOH</name>
<dbReference type="EMBL" id="CP000859">
    <property type="protein sequence ID" value="ABW68523.1"/>
    <property type="molecule type" value="Genomic_DNA"/>
</dbReference>